<dbReference type="AlphaFoldDB" id="A0A1X9YP83"/>
<proteinExistence type="predicted"/>
<name>A0A1X9YP83_9BACT</name>
<keyword evidence="2" id="KW-1185">Reference proteome</keyword>
<evidence type="ECO:0000313" key="1">
    <source>
        <dbReference type="EMBL" id="ARS34679.1"/>
    </source>
</evidence>
<evidence type="ECO:0008006" key="3">
    <source>
        <dbReference type="Google" id="ProtNLM"/>
    </source>
</evidence>
<dbReference type="EMBL" id="CP021235">
    <property type="protein sequence ID" value="ARS34679.1"/>
    <property type="molecule type" value="Genomic_DNA"/>
</dbReference>
<gene>
    <name evidence="1" type="ORF">CA264_04020</name>
</gene>
<dbReference type="KEGG" id="pact:CA264_04020"/>
<protein>
    <recommendedName>
        <fullName evidence="3">STAS/SEC14 domain-containing protein</fullName>
    </recommendedName>
</protein>
<dbReference type="Proteomes" id="UP000266292">
    <property type="component" value="Chromosome"/>
</dbReference>
<evidence type="ECO:0000313" key="2">
    <source>
        <dbReference type="Proteomes" id="UP000266292"/>
    </source>
</evidence>
<accession>A0A1X9YP83</accession>
<dbReference type="OrthoDB" id="852550at2"/>
<reference evidence="2" key="1">
    <citation type="submission" date="2017-05" db="EMBL/GenBank/DDBJ databases">
        <authorList>
            <person name="Ray J."/>
            <person name="Price M."/>
            <person name="Deutschbauer A."/>
        </authorList>
    </citation>
    <scope>NUCLEOTIDE SEQUENCE [LARGE SCALE GENOMIC DNA]</scope>
    <source>
        <strain evidence="2">DSM 19842</strain>
    </source>
</reference>
<sequence length="321" mass="36361">MLLPVSTIYRMSKPFLTLRYSPSLEYLSASWLHPISSPLYRQGIRTIAVCVARLGVKLVYNDLSRAGAPTKQDQCCTASFLKQALAKTPLRRSAKVIPTDEPRWQEYKSLTQQAKDLPYETGIFSCGTEATSWLFAGIKKKSCAPDDLLAIPMSDNLPDLTNLPLSSSSPEQPVSTGPPAEGNVMLFRTDFVEVNLCQQQRILLVCWLRPVISWEYRQGIEEAGRFLLEYRLEKLLINNQRLGVLNIDDQNWLAATSIRLIAQSNLKRLAVISSSDILQQLTDETLDARVKSADLQFHTRYFFWEDEALEWLALSFEAPEL</sequence>
<organism evidence="1 2">
    <name type="scientific">Pontibacter actiniarum</name>
    <dbReference type="NCBI Taxonomy" id="323450"/>
    <lineage>
        <taxon>Bacteria</taxon>
        <taxon>Pseudomonadati</taxon>
        <taxon>Bacteroidota</taxon>
        <taxon>Cytophagia</taxon>
        <taxon>Cytophagales</taxon>
        <taxon>Hymenobacteraceae</taxon>
        <taxon>Pontibacter</taxon>
    </lineage>
</organism>